<dbReference type="Gene3D" id="3.40.50.720">
    <property type="entry name" value="NAD(P)-binding Rossmann-like Domain"/>
    <property type="match status" value="1"/>
</dbReference>
<dbReference type="PANTHER" id="PTHR43781:SF1">
    <property type="entry name" value="SACCHAROPINE DEHYDROGENASE"/>
    <property type="match status" value="1"/>
</dbReference>
<dbReference type="Proteomes" id="UP000193411">
    <property type="component" value="Unassembled WGS sequence"/>
</dbReference>
<keyword evidence="3" id="KW-1185">Reference proteome</keyword>
<dbReference type="InterPro" id="IPR036291">
    <property type="entry name" value="NAD(P)-bd_dom_sf"/>
</dbReference>
<evidence type="ECO:0000259" key="1">
    <source>
        <dbReference type="Pfam" id="PF03435"/>
    </source>
</evidence>
<organism evidence="2 3">
    <name type="scientific">Catenaria anguillulae PL171</name>
    <dbReference type="NCBI Taxonomy" id="765915"/>
    <lineage>
        <taxon>Eukaryota</taxon>
        <taxon>Fungi</taxon>
        <taxon>Fungi incertae sedis</taxon>
        <taxon>Blastocladiomycota</taxon>
        <taxon>Blastocladiomycetes</taxon>
        <taxon>Blastocladiales</taxon>
        <taxon>Catenariaceae</taxon>
        <taxon>Catenaria</taxon>
    </lineage>
</organism>
<reference evidence="2 3" key="1">
    <citation type="submission" date="2016-07" db="EMBL/GenBank/DDBJ databases">
        <title>Pervasive Adenine N6-methylation of Active Genes in Fungi.</title>
        <authorList>
            <consortium name="DOE Joint Genome Institute"/>
            <person name="Mondo S.J."/>
            <person name="Dannebaum R.O."/>
            <person name="Kuo R.C."/>
            <person name="Labutti K."/>
            <person name="Haridas S."/>
            <person name="Kuo A."/>
            <person name="Salamov A."/>
            <person name="Ahrendt S.R."/>
            <person name="Lipzen A."/>
            <person name="Sullivan W."/>
            <person name="Andreopoulos W.B."/>
            <person name="Clum A."/>
            <person name="Lindquist E."/>
            <person name="Daum C."/>
            <person name="Ramamoorthy G.K."/>
            <person name="Gryganskyi A."/>
            <person name="Culley D."/>
            <person name="Magnuson J.K."/>
            <person name="James T.Y."/>
            <person name="O'Malley M.A."/>
            <person name="Stajich J.E."/>
            <person name="Spatafora J.W."/>
            <person name="Visel A."/>
            <person name="Grigoriev I.V."/>
        </authorList>
    </citation>
    <scope>NUCLEOTIDE SEQUENCE [LARGE SCALE GENOMIC DNA]</scope>
    <source>
        <strain evidence="2 3">PL171</strain>
    </source>
</reference>
<dbReference type="OrthoDB" id="10268090at2759"/>
<comment type="caution">
    <text evidence="2">The sequence shown here is derived from an EMBL/GenBank/DDBJ whole genome shotgun (WGS) entry which is preliminary data.</text>
</comment>
<dbReference type="InterPro" id="IPR005097">
    <property type="entry name" value="Sacchrp_dh_NADP-bd"/>
</dbReference>
<protein>
    <submittedName>
        <fullName evidence="2">Saccharopine dehydrogenase-domain-containing protein</fullName>
    </submittedName>
</protein>
<accession>A0A1Y2HNV3</accession>
<dbReference type="STRING" id="765915.A0A1Y2HNV3"/>
<sequence>MPGSESPVSLSSLALRPSLGAGTPTCTAAIGCGRLAAVVCADNLILLTLIHPSIFSFTGKLTADLVALDDTYSWFRSRLILGGRSPASLQPLAERTNLPFRAFSLTDQDIDTHLHDVRVVIHMAGPFIATAEPMLRACIRTRTHYLDITGEMPVFDLVYEKMRAEIEAAGILAICGVGFDIVPTDCLAAQLAQALPDGTHLELGIAPTGKGANLTAGTASSAVEGMANPNMVMGPRIDGKIVNKAPGYKSKYIDFPTAGRKFTSFIPWGDCYTAYISTSIPNVDVYFPSVWPLDTVTYYGSPLLQLALKVPGVKPTLLSLIRKFVTGPSAEASATGRVDVWGHVRNAVTGESVSGYVVLPEGYKFTGLAALESARRVFEGRVKKNKGSLTPSLAFGWEYVKDIPGVSVGEVTVHEVKVDG</sequence>
<evidence type="ECO:0000313" key="2">
    <source>
        <dbReference type="EMBL" id="ORZ35491.1"/>
    </source>
</evidence>
<feature type="domain" description="Saccharopine dehydrogenase NADP binding" evidence="1">
    <location>
        <begin position="57"/>
        <end position="173"/>
    </location>
</feature>
<name>A0A1Y2HNV3_9FUNG</name>
<proteinExistence type="predicted"/>
<gene>
    <name evidence="2" type="ORF">BCR44DRAFT_1528970</name>
</gene>
<dbReference type="EMBL" id="MCFL01000022">
    <property type="protein sequence ID" value="ORZ35491.1"/>
    <property type="molecule type" value="Genomic_DNA"/>
</dbReference>
<dbReference type="SUPFAM" id="SSF51735">
    <property type="entry name" value="NAD(P)-binding Rossmann-fold domains"/>
    <property type="match status" value="1"/>
</dbReference>
<dbReference type="Pfam" id="PF03435">
    <property type="entry name" value="Sacchrp_dh_NADP"/>
    <property type="match status" value="1"/>
</dbReference>
<dbReference type="PANTHER" id="PTHR43781">
    <property type="entry name" value="SACCHAROPINE DEHYDROGENASE"/>
    <property type="match status" value="1"/>
</dbReference>
<evidence type="ECO:0000313" key="3">
    <source>
        <dbReference type="Proteomes" id="UP000193411"/>
    </source>
</evidence>
<dbReference type="AlphaFoldDB" id="A0A1Y2HNV3"/>